<sequence length="178" mass="20542">MKKMTYLIIGVLIIGGIAFLYANSKETNKNNLKTLDNVTEKIQPEIGTENSKNYSLTYSEKLNKTKELYPFEKWRANFFEYDMEQYTEENCNEAKSIFDNLISKLIKLGENGNKTEKEKCFEIAIKSLNKLNEKDTGIIETAEREDLCELIDKITLASGLNPKDYAEGEGIADLWREW</sequence>
<dbReference type="EMBL" id="FNHD01000001">
    <property type="protein sequence ID" value="SDL44036.1"/>
    <property type="molecule type" value="Genomic_DNA"/>
</dbReference>
<proteinExistence type="predicted"/>
<protein>
    <submittedName>
        <fullName evidence="1">Uncharacterized protein</fullName>
    </submittedName>
</protein>
<dbReference type="InterPro" id="IPR038360">
    <property type="entry name" value="DUF4844_sf"/>
</dbReference>
<name>A0ABY0QPH3_9FLAO</name>
<dbReference type="RefSeq" id="WP_089741048.1">
    <property type="nucleotide sequence ID" value="NZ_FNHD01000001.1"/>
</dbReference>
<evidence type="ECO:0000313" key="2">
    <source>
        <dbReference type="Proteomes" id="UP000199242"/>
    </source>
</evidence>
<dbReference type="Proteomes" id="UP000199242">
    <property type="component" value="Unassembled WGS sequence"/>
</dbReference>
<keyword evidence="2" id="KW-1185">Reference proteome</keyword>
<dbReference type="Gene3D" id="1.20.1480.40">
    <property type="entry name" value="Uncharacterised protein PF16133, DUF4844"/>
    <property type="match status" value="1"/>
</dbReference>
<accession>A0ABY0QPH3</accession>
<organism evidence="1 2">
    <name type="scientific">Chryseobacterium taihuense</name>
    <dbReference type="NCBI Taxonomy" id="1141221"/>
    <lineage>
        <taxon>Bacteria</taxon>
        <taxon>Pseudomonadati</taxon>
        <taxon>Bacteroidota</taxon>
        <taxon>Flavobacteriia</taxon>
        <taxon>Flavobacteriales</taxon>
        <taxon>Weeksellaceae</taxon>
        <taxon>Chryseobacterium group</taxon>
        <taxon>Chryseobacterium</taxon>
    </lineage>
</organism>
<evidence type="ECO:0000313" key="1">
    <source>
        <dbReference type="EMBL" id="SDL44036.1"/>
    </source>
</evidence>
<gene>
    <name evidence="1" type="ORF">SAMN05216273_101173</name>
</gene>
<comment type="caution">
    <text evidence="1">The sequence shown here is derived from an EMBL/GenBank/DDBJ whole genome shotgun (WGS) entry which is preliminary data.</text>
</comment>
<reference evidence="1 2" key="1">
    <citation type="submission" date="2016-10" db="EMBL/GenBank/DDBJ databases">
        <authorList>
            <person name="Varghese N."/>
            <person name="Submissions S."/>
        </authorList>
    </citation>
    <scope>NUCLEOTIDE SEQUENCE [LARGE SCALE GENOMIC DNA]</scope>
    <source>
        <strain evidence="1 2">CGMCC 1.10941</strain>
    </source>
</reference>